<name>A0A974NQR7_PERPY</name>
<feature type="signal peptide" evidence="1">
    <location>
        <begin position="1"/>
        <end position="22"/>
    </location>
</feature>
<dbReference type="KEGG" id="ppsr:I6J18_11195"/>
<sequence length="430" mass="47739">MKKIFALLLASLLLLSACSSESKTTEEASDTEKETNELTVWTWDPNFNVKAINMAMDTYNKENSKLKLKVIENAQADIVQKLNTSLSSGTSKGMPNIVLIEDYRAQSFLKAYPDAFFELSSYFKAEDFAEYKLAPTSLEDKHYGIPFDTGVSGFYVRTDYLEKAGYTVEDLQGIDWNKYIEIGKKVKQATGKSMISMDPKDLGLIRQMIQTSGSWYLKEDGVTPDLGDNEFLKEAFTTYKEIIDADISKPVSDWGQYLASFNSGETASVLTGNWMTASVKQEASQKDKWAVVPFPKQSGNANSVNATNLGGSSWYVLNISGKEKAADLLAKTFGSNVDFYQDINKEIGAIGTYKPAAEGEAYKAADEFFGGQPITQDFSKWVADIPQVNYGAHTYVIEDILAVGMQDYLKGKDLDTVLKDAQKQAEQQIK</sequence>
<dbReference type="InterPro" id="IPR006059">
    <property type="entry name" value="SBP"/>
</dbReference>
<gene>
    <name evidence="2" type="ORF">I6J18_11195</name>
</gene>
<evidence type="ECO:0000256" key="1">
    <source>
        <dbReference type="SAM" id="SignalP"/>
    </source>
</evidence>
<organism evidence="2 3">
    <name type="scientific">Peribacillus psychrosaccharolyticus</name>
    <name type="common">Bacillus psychrosaccharolyticus</name>
    <dbReference type="NCBI Taxonomy" id="1407"/>
    <lineage>
        <taxon>Bacteria</taxon>
        <taxon>Bacillati</taxon>
        <taxon>Bacillota</taxon>
        <taxon>Bacilli</taxon>
        <taxon>Bacillales</taxon>
        <taxon>Bacillaceae</taxon>
        <taxon>Peribacillus</taxon>
    </lineage>
</organism>
<dbReference type="AlphaFoldDB" id="A0A974NQR7"/>
<evidence type="ECO:0000313" key="3">
    <source>
        <dbReference type="Proteomes" id="UP000595254"/>
    </source>
</evidence>
<dbReference type="PANTHER" id="PTHR43649:SF32">
    <property type="entry name" value="SUGAR BINDING SECRETED PROTEIN"/>
    <property type="match status" value="1"/>
</dbReference>
<dbReference type="SUPFAM" id="SSF53850">
    <property type="entry name" value="Periplasmic binding protein-like II"/>
    <property type="match status" value="1"/>
</dbReference>
<keyword evidence="3" id="KW-1185">Reference proteome</keyword>
<dbReference type="Pfam" id="PF13416">
    <property type="entry name" value="SBP_bac_8"/>
    <property type="match status" value="1"/>
</dbReference>
<feature type="chain" id="PRO_5039433355" evidence="1">
    <location>
        <begin position="23"/>
        <end position="430"/>
    </location>
</feature>
<dbReference type="Proteomes" id="UP000595254">
    <property type="component" value="Chromosome"/>
</dbReference>
<dbReference type="InterPro" id="IPR050490">
    <property type="entry name" value="Bact_solute-bd_prot1"/>
</dbReference>
<proteinExistence type="predicted"/>
<keyword evidence="1" id="KW-0732">Signal</keyword>
<accession>A0A974NQR7</accession>
<dbReference type="PROSITE" id="PS51257">
    <property type="entry name" value="PROKAR_LIPOPROTEIN"/>
    <property type="match status" value="1"/>
</dbReference>
<dbReference type="EMBL" id="CP068053">
    <property type="protein sequence ID" value="QQT02345.1"/>
    <property type="molecule type" value="Genomic_DNA"/>
</dbReference>
<reference evidence="2 3" key="1">
    <citation type="submission" date="2021-01" db="EMBL/GenBank/DDBJ databases">
        <title>FDA dAtabase for Regulatory Grade micrObial Sequences (FDA-ARGOS): Supporting development and validation of Infectious Disease Dx tests.</title>
        <authorList>
            <person name="Nelson B."/>
            <person name="Plummer A."/>
            <person name="Tallon L."/>
            <person name="Sadzewicz L."/>
            <person name="Zhao X."/>
            <person name="Boylan J."/>
            <person name="Ott S."/>
            <person name="Bowen H."/>
            <person name="Vavikolanu K."/>
            <person name="Mehta A."/>
            <person name="Aluvathingal J."/>
            <person name="Nadendla S."/>
            <person name="Myers T."/>
            <person name="Yan Y."/>
            <person name="Sichtig H."/>
        </authorList>
    </citation>
    <scope>NUCLEOTIDE SEQUENCE [LARGE SCALE GENOMIC DNA]</scope>
    <source>
        <strain evidence="2 3">FDAARGOS_1161</strain>
    </source>
</reference>
<dbReference type="Gene3D" id="3.40.190.10">
    <property type="entry name" value="Periplasmic binding protein-like II"/>
    <property type="match status" value="1"/>
</dbReference>
<protein>
    <submittedName>
        <fullName evidence="2">Extracellular solute-binding protein</fullName>
    </submittedName>
</protein>
<dbReference type="RefSeq" id="WP_040373837.1">
    <property type="nucleotide sequence ID" value="NZ_CP068053.1"/>
</dbReference>
<dbReference type="PANTHER" id="PTHR43649">
    <property type="entry name" value="ARABINOSE-BINDING PROTEIN-RELATED"/>
    <property type="match status" value="1"/>
</dbReference>
<evidence type="ECO:0000313" key="2">
    <source>
        <dbReference type="EMBL" id="QQT02345.1"/>
    </source>
</evidence>